<dbReference type="EnsemblPlants" id="TuG1812G0300004646.01.T02">
    <property type="protein sequence ID" value="TuG1812G0300004646.01.T02"/>
    <property type="gene ID" value="TuG1812G0300004646.01"/>
</dbReference>
<evidence type="ECO:0000313" key="1">
    <source>
        <dbReference type="EnsemblPlants" id="TuG1812G0300004646.01.T02"/>
    </source>
</evidence>
<dbReference type="EnsemblPlants" id="TuG1812G0300004646.01.T01">
    <property type="protein sequence ID" value="TuG1812G0300004646.01.T01"/>
    <property type="gene ID" value="TuG1812G0300004646.01"/>
</dbReference>
<evidence type="ECO:0008006" key="3">
    <source>
        <dbReference type="Google" id="ProtNLM"/>
    </source>
</evidence>
<accession>A0A8R7TZL8</accession>
<reference evidence="2" key="1">
    <citation type="journal article" date="2013" name="Nature">
        <title>Draft genome of the wheat A-genome progenitor Triticum urartu.</title>
        <authorList>
            <person name="Ling H.Q."/>
            <person name="Zhao S."/>
            <person name="Liu D."/>
            <person name="Wang J."/>
            <person name="Sun H."/>
            <person name="Zhang C."/>
            <person name="Fan H."/>
            <person name="Li D."/>
            <person name="Dong L."/>
            <person name="Tao Y."/>
            <person name="Gao C."/>
            <person name="Wu H."/>
            <person name="Li Y."/>
            <person name="Cui Y."/>
            <person name="Guo X."/>
            <person name="Zheng S."/>
            <person name="Wang B."/>
            <person name="Yu K."/>
            <person name="Liang Q."/>
            <person name="Yang W."/>
            <person name="Lou X."/>
            <person name="Chen J."/>
            <person name="Feng M."/>
            <person name="Jian J."/>
            <person name="Zhang X."/>
            <person name="Luo G."/>
            <person name="Jiang Y."/>
            <person name="Liu J."/>
            <person name="Wang Z."/>
            <person name="Sha Y."/>
            <person name="Zhang B."/>
            <person name="Wu H."/>
            <person name="Tang D."/>
            <person name="Shen Q."/>
            <person name="Xue P."/>
            <person name="Zou S."/>
            <person name="Wang X."/>
            <person name="Liu X."/>
            <person name="Wang F."/>
            <person name="Yang Y."/>
            <person name="An X."/>
            <person name="Dong Z."/>
            <person name="Zhang K."/>
            <person name="Zhang X."/>
            <person name="Luo M.C."/>
            <person name="Dvorak J."/>
            <person name="Tong Y."/>
            <person name="Wang J."/>
            <person name="Yang H."/>
            <person name="Li Z."/>
            <person name="Wang D."/>
            <person name="Zhang A."/>
            <person name="Wang J."/>
        </authorList>
    </citation>
    <scope>NUCLEOTIDE SEQUENCE</scope>
    <source>
        <strain evidence="2">cv. G1812</strain>
    </source>
</reference>
<dbReference type="PANTHER" id="PTHR34835:SF62">
    <property type="entry name" value="AMINOTRANSFERASE-LIKE PLANT MOBILE DOMAIN-CONTAINING PROTEIN"/>
    <property type="match status" value="1"/>
</dbReference>
<dbReference type="Gramene" id="TuG1812G0300004646.01.T01">
    <property type="protein sequence ID" value="TuG1812G0300004646.01.T01"/>
    <property type="gene ID" value="TuG1812G0300004646.01"/>
</dbReference>
<dbReference type="Gramene" id="TuG1812G0300004646.01.T02">
    <property type="protein sequence ID" value="TuG1812G0300004646.01.T02"/>
    <property type="gene ID" value="TuG1812G0300004646.01"/>
</dbReference>
<dbReference type="AlphaFoldDB" id="A0A8R7TZL8"/>
<evidence type="ECO:0000313" key="2">
    <source>
        <dbReference type="Proteomes" id="UP000015106"/>
    </source>
</evidence>
<protein>
    <recommendedName>
        <fullName evidence="3">DUF1985 domain-containing protein</fullName>
    </recommendedName>
</protein>
<reference evidence="1" key="2">
    <citation type="submission" date="2018-03" db="EMBL/GenBank/DDBJ databases">
        <title>The Triticum urartu genome reveals the dynamic nature of wheat genome evolution.</title>
        <authorList>
            <person name="Ling H."/>
            <person name="Ma B."/>
            <person name="Shi X."/>
            <person name="Liu H."/>
            <person name="Dong L."/>
            <person name="Sun H."/>
            <person name="Cao Y."/>
            <person name="Gao Q."/>
            <person name="Zheng S."/>
            <person name="Li Y."/>
            <person name="Yu Y."/>
            <person name="Du H."/>
            <person name="Qi M."/>
            <person name="Li Y."/>
            <person name="Yu H."/>
            <person name="Cui Y."/>
            <person name="Wang N."/>
            <person name="Chen C."/>
            <person name="Wu H."/>
            <person name="Zhao Y."/>
            <person name="Zhang J."/>
            <person name="Li Y."/>
            <person name="Zhou W."/>
            <person name="Zhang B."/>
            <person name="Hu W."/>
            <person name="Eijk M."/>
            <person name="Tang J."/>
            <person name="Witsenboer H."/>
            <person name="Zhao S."/>
            <person name="Li Z."/>
            <person name="Zhang A."/>
            <person name="Wang D."/>
            <person name="Liang C."/>
        </authorList>
    </citation>
    <scope>NUCLEOTIDE SEQUENCE [LARGE SCALE GENOMIC DNA]</scope>
    <source>
        <strain evidence="1">cv. G1812</strain>
    </source>
</reference>
<dbReference type="PANTHER" id="PTHR34835">
    <property type="entry name" value="OS07G0283600 PROTEIN-RELATED"/>
    <property type="match status" value="1"/>
</dbReference>
<sequence>MSRPHVSSLHGPDEDGYHPGLDLSSLDPACPTPSSRTSVQNFCSIIYTFNDFNHRLVVEIGYGGMLPLPAISKLNLKFSTWLMRMVDGPNRCIKLSHDRSIRFWLGDIHKVFGIPCGKLDIHNLEYQKTESSVQFFRSVLGMPDKGNQVLKCVEMVIMKDLNESTSSNLEIDCFEMAFVIFYMGHILTPSSKHDHAIIDY</sequence>
<proteinExistence type="predicted"/>
<name>A0A8R7TZL8_TRIUA</name>
<dbReference type="Proteomes" id="UP000015106">
    <property type="component" value="Chromosome 3"/>
</dbReference>
<reference evidence="1" key="3">
    <citation type="submission" date="2022-06" db="UniProtKB">
        <authorList>
            <consortium name="EnsemblPlants"/>
        </authorList>
    </citation>
    <scope>IDENTIFICATION</scope>
</reference>
<organism evidence="1 2">
    <name type="scientific">Triticum urartu</name>
    <name type="common">Red wild einkorn</name>
    <name type="synonym">Crithodium urartu</name>
    <dbReference type="NCBI Taxonomy" id="4572"/>
    <lineage>
        <taxon>Eukaryota</taxon>
        <taxon>Viridiplantae</taxon>
        <taxon>Streptophyta</taxon>
        <taxon>Embryophyta</taxon>
        <taxon>Tracheophyta</taxon>
        <taxon>Spermatophyta</taxon>
        <taxon>Magnoliopsida</taxon>
        <taxon>Liliopsida</taxon>
        <taxon>Poales</taxon>
        <taxon>Poaceae</taxon>
        <taxon>BOP clade</taxon>
        <taxon>Pooideae</taxon>
        <taxon>Triticodae</taxon>
        <taxon>Triticeae</taxon>
        <taxon>Triticinae</taxon>
        <taxon>Triticum</taxon>
    </lineage>
</organism>
<keyword evidence="2" id="KW-1185">Reference proteome</keyword>